<dbReference type="EMBL" id="OU900099">
    <property type="protein sequence ID" value="CAG9862980.1"/>
    <property type="molecule type" value="Genomic_DNA"/>
</dbReference>
<dbReference type="OrthoDB" id="100767at2759"/>
<dbReference type="InterPro" id="IPR011029">
    <property type="entry name" value="DEATH-like_dom_sf"/>
</dbReference>
<protein>
    <recommendedName>
        <fullName evidence="1">Death domain-containing protein</fullName>
    </recommendedName>
</protein>
<keyword evidence="3" id="KW-1185">Reference proteome</keyword>
<dbReference type="GO" id="GO:0007165">
    <property type="term" value="P:signal transduction"/>
    <property type="evidence" value="ECO:0007669"/>
    <property type="project" value="InterPro"/>
</dbReference>
<dbReference type="AlphaFoldDB" id="A0A9N9TUQ6"/>
<accession>A0A9N9TUQ6</accession>
<evidence type="ECO:0000259" key="1">
    <source>
        <dbReference type="PROSITE" id="PS50017"/>
    </source>
</evidence>
<proteinExistence type="predicted"/>
<evidence type="ECO:0000313" key="2">
    <source>
        <dbReference type="EMBL" id="CAG9862980.1"/>
    </source>
</evidence>
<evidence type="ECO:0000313" key="3">
    <source>
        <dbReference type="Proteomes" id="UP001153712"/>
    </source>
</evidence>
<dbReference type="SMART" id="SM00005">
    <property type="entry name" value="DEATH"/>
    <property type="match status" value="1"/>
</dbReference>
<dbReference type="PROSITE" id="PS50017">
    <property type="entry name" value="DEATH_DOMAIN"/>
    <property type="match status" value="1"/>
</dbReference>
<dbReference type="InterPro" id="IPR000488">
    <property type="entry name" value="Death_dom"/>
</dbReference>
<organism evidence="2 3">
    <name type="scientific">Phyllotreta striolata</name>
    <name type="common">Striped flea beetle</name>
    <name type="synonym">Crioceris striolata</name>
    <dbReference type="NCBI Taxonomy" id="444603"/>
    <lineage>
        <taxon>Eukaryota</taxon>
        <taxon>Metazoa</taxon>
        <taxon>Ecdysozoa</taxon>
        <taxon>Arthropoda</taxon>
        <taxon>Hexapoda</taxon>
        <taxon>Insecta</taxon>
        <taxon>Pterygota</taxon>
        <taxon>Neoptera</taxon>
        <taxon>Endopterygota</taxon>
        <taxon>Coleoptera</taxon>
        <taxon>Polyphaga</taxon>
        <taxon>Cucujiformia</taxon>
        <taxon>Chrysomeloidea</taxon>
        <taxon>Chrysomelidae</taxon>
        <taxon>Galerucinae</taxon>
        <taxon>Alticini</taxon>
        <taxon>Phyllotreta</taxon>
    </lineage>
</organism>
<dbReference type="Gene3D" id="1.10.533.10">
    <property type="entry name" value="Death Domain, Fas"/>
    <property type="match status" value="1"/>
</dbReference>
<sequence length="182" mass="21430">MGCIGNVSDNHLLSRGRLMELKEHFREIIDSKRVFEKITSLADLKAVLRKRNCISELERVLNENQSNNNESFRNINPAYNNQRVLPEVPDDPVEQVDSVIAREIGLKWKLLARKLKISEGEIDAFDNRHPGRLEESVREILKHYREIHQSDWKIGFCNALTESRRRDLCYQIQDIFIRNKMM</sequence>
<dbReference type="Proteomes" id="UP001153712">
    <property type="component" value="Chromosome 6"/>
</dbReference>
<feature type="domain" description="Death" evidence="1">
    <location>
        <begin position="93"/>
        <end position="176"/>
    </location>
</feature>
<dbReference type="CDD" id="cd01670">
    <property type="entry name" value="Death"/>
    <property type="match status" value="1"/>
</dbReference>
<gene>
    <name evidence="2" type="ORF">PHYEVI_LOCUS9281</name>
</gene>
<reference evidence="2" key="1">
    <citation type="submission" date="2022-01" db="EMBL/GenBank/DDBJ databases">
        <authorList>
            <person name="King R."/>
        </authorList>
    </citation>
    <scope>NUCLEOTIDE SEQUENCE</scope>
</reference>
<name>A0A9N9TUQ6_PHYSR</name>
<dbReference type="Pfam" id="PF00531">
    <property type="entry name" value="Death"/>
    <property type="match status" value="1"/>
</dbReference>
<dbReference type="SUPFAM" id="SSF47986">
    <property type="entry name" value="DEATH domain"/>
    <property type="match status" value="1"/>
</dbReference>